<evidence type="ECO:0000313" key="2">
    <source>
        <dbReference type="Proteomes" id="UP000276991"/>
    </source>
</evidence>
<dbReference type="STRING" id="6277.A0A498SCK3"/>
<name>A0A498SCK3_ACAVI</name>
<dbReference type="GO" id="GO:0051083">
    <property type="term" value="P:'de novo' cotranslational protein folding"/>
    <property type="evidence" value="ECO:0007669"/>
    <property type="project" value="TreeGrafter"/>
</dbReference>
<organism evidence="1 2">
    <name type="scientific">Acanthocheilonema viteae</name>
    <name type="common">Filarial nematode worm</name>
    <name type="synonym">Dipetalonema viteae</name>
    <dbReference type="NCBI Taxonomy" id="6277"/>
    <lineage>
        <taxon>Eukaryota</taxon>
        <taxon>Metazoa</taxon>
        <taxon>Ecdysozoa</taxon>
        <taxon>Nematoda</taxon>
        <taxon>Chromadorea</taxon>
        <taxon>Rhabditida</taxon>
        <taxon>Spirurina</taxon>
        <taxon>Spiruromorpha</taxon>
        <taxon>Filarioidea</taxon>
        <taxon>Onchocercidae</taxon>
        <taxon>Acanthocheilonema</taxon>
    </lineage>
</organism>
<dbReference type="AlphaFoldDB" id="A0A498SCK3"/>
<dbReference type="EMBL" id="UPTC01001162">
    <property type="protein sequence ID" value="VBB31263.1"/>
    <property type="molecule type" value="Genomic_DNA"/>
</dbReference>
<reference evidence="1 2" key="1">
    <citation type="submission" date="2018-08" db="EMBL/GenBank/DDBJ databases">
        <authorList>
            <person name="Laetsch R D."/>
            <person name="Stevens L."/>
            <person name="Kumar S."/>
            <person name="Blaxter L. M."/>
        </authorList>
    </citation>
    <scope>NUCLEOTIDE SEQUENCE [LARGE SCALE GENOMIC DNA]</scope>
</reference>
<dbReference type="GO" id="GO:0042162">
    <property type="term" value="F:telomeric DNA binding"/>
    <property type="evidence" value="ECO:0007669"/>
    <property type="project" value="TreeGrafter"/>
</dbReference>
<sequence>MCDKELHALSSARSRCELLTALQNALQYVSSPEKSSFAKYRILTQLVDIFHPSVIGLLTANEFKELFRALFCSAAVDDAFLVLINALHSCDSSQMFRLQHIIILLDDLEKTCLESLLVDSIEKDPNDVNWNAKQGELCRLLGQTTCLVHNVFGNSHLSSLVKVNDALMKSYLNNHWIYLLNSLKAALMDAVNRCRNAKNVNMEFLAGVIYELSRGDIVAFRTLVTWLGSKVDDMIWRRISVRLLTDTSNGIAHLENLLILVLLAVKNGEMLQKLFGSEIYKNRIVRRIFFEKALFVKIFPSTEQVPEKLAICLHLSNSESSDDGPWSTLHRDTICTTLDIWSSSIHINHSSDEQLDYIDVVLLNFVKYAK</sequence>
<keyword evidence="2" id="KW-1185">Reference proteome</keyword>
<accession>A0A498SCK3</accession>
<gene>
    <name evidence="1" type="ORF">NAV_LOCUS6054</name>
</gene>
<proteinExistence type="predicted"/>
<dbReference type="GO" id="GO:0005829">
    <property type="term" value="C:cytosol"/>
    <property type="evidence" value="ECO:0007669"/>
    <property type="project" value="TreeGrafter"/>
</dbReference>
<dbReference type="InterPro" id="IPR051970">
    <property type="entry name" value="TEL2_Regulation"/>
</dbReference>
<dbReference type="Proteomes" id="UP000276991">
    <property type="component" value="Unassembled WGS sequence"/>
</dbReference>
<dbReference type="PANTHER" id="PTHR15830:SF10">
    <property type="entry name" value="TELOMERE LENGTH REGULATION PROTEIN TEL2 HOMOLOG"/>
    <property type="match status" value="1"/>
</dbReference>
<dbReference type="OrthoDB" id="10258062at2759"/>
<dbReference type="PANTHER" id="PTHR15830">
    <property type="entry name" value="TELOMERE LENGTH REGULATION PROTEIN TEL2 FAMILY MEMBER"/>
    <property type="match status" value="1"/>
</dbReference>
<dbReference type="GO" id="GO:0051879">
    <property type="term" value="F:Hsp90 protein binding"/>
    <property type="evidence" value="ECO:0007669"/>
    <property type="project" value="TreeGrafter"/>
</dbReference>
<protein>
    <submittedName>
        <fullName evidence="1">Uncharacterized protein</fullName>
    </submittedName>
</protein>
<evidence type="ECO:0000313" key="1">
    <source>
        <dbReference type="EMBL" id="VBB31263.1"/>
    </source>
</evidence>